<name>A0ABW8DQN8_9PSED</name>
<dbReference type="Pfam" id="PF13020">
    <property type="entry name" value="NOV_C"/>
    <property type="match status" value="1"/>
</dbReference>
<dbReference type="Gene3D" id="3.30.920.90">
    <property type="match status" value="1"/>
</dbReference>
<evidence type="ECO:0000313" key="5">
    <source>
        <dbReference type="Proteomes" id="UP001617296"/>
    </source>
</evidence>
<dbReference type="Pfam" id="PF12102">
    <property type="entry name" value="MrcB_N"/>
    <property type="match status" value="1"/>
</dbReference>
<dbReference type="InterPro" id="IPR021961">
    <property type="entry name" value="McrB_DNA-bd"/>
</dbReference>
<protein>
    <submittedName>
        <fullName evidence="4">MrcB family domain-containing protein</fullName>
    </submittedName>
</protein>
<feature type="domain" description="Type IV methyl-directed restriction enzyme EcoKMcrB subunit DNA-binding" evidence="1">
    <location>
        <begin position="116"/>
        <end position="275"/>
    </location>
</feature>
<dbReference type="InterPro" id="IPR024975">
    <property type="entry name" value="NOV_C"/>
</dbReference>
<sequence>MERDHFLNALEQLDAGATTRFAESIKFDVVFNEKRYAPKQVIGLALENAYRRVFGPRDFVGGGETSAFRALHRCGFTIVPKAGSDPAVALKNTVSEILLLQTKYDSRNTDDMVRRGYLVRTELADLLYAQVERYEPLFSANGYAFAVEGRDGIGRKAMSAWTRIYDPVMSPSATQGWYVVIHFSSRGDFFYLTLGCGATIFKDGSLADVDPKELSNKIRWAQRCFEDQPQSTANFADAVVLHGNHLSSQFEKSIAFAKRYSLQDFDENGFWEDLTILTGMLIAIYEAERLGKAPLSEAPEVREYQAQLPQVVKTTSKTGSGQGRFLTQAEKVAVELHAMATAQHALVEHGFTDIEDMSSTAPYDFSAKKDGGDWFIEVKGTTSAHADSFLLTANELSLHQGNKGQTVLAIVYDIDLKRQGETPSASGGSLSINIPWDPDQWVFKPTAYSASRKT</sequence>
<dbReference type="InterPro" id="IPR058807">
    <property type="entry name" value="ScoMcrA_N"/>
</dbReference>
<organism evidence="4 5">
    <name type="scientific">Pseudomonas iridis</name>
    <dbReference type="NCBI Taxonomy" id="2710587"/>
    <lineage>
        <taxon>Bacteria</taxon>
        <taxon>Pseudomonadati</taxon>
        <taxon>Pseudomonadota</taxon>
        <taxon>Gammaproteobacteria</taxon>
        <taxon>Pseudomonadales</taxon>
        <taxon>Pseudomonadaceae</taxon>
        <taxon>Pseudomonas</taxon>
    </lineage>
</organism>
<evidence type="ECO:0000259" key="2">
    <source>
        <dbReference type="Pfam" id="PF13020"/>
    </source>
</evidence>
<dbReference type="Proteomes" id="UP001617296">
    <property type="component" value="Unassembled WGS sequence"/>
</dbReference>
<proteinExistence type="predicted"/>
<accession>A0ABW8DQN8</accession>
<gene>
    <name evidence="4" type="ORF">ACIOUF_24795</name>
</gene>
<feature type="domain" description="Protein NO VEIN C-terminal" evidence="2">
    <location>
        <begin position="335"/>
        <end position="414"/>
    </location>
</feature>
<evidence type="ECO:0000259" key="1">
    <source>
        <dbReference type="Pfam" id="PF12102"/>
    </source>
</evidence>
<dbReference type="RefSeq" id="WP_401234003.1">
    <property type="nucleotide sequence ID" value="NZ_JBIUVY010000065.1"/>
</dbReference>
<keyword evidence="5" id="KW-1185">Reference proteome</keyword>
<dbReference type="EMBL" id="JBIUVY010000065">
    <property type="protein sequence ID" value="MFJ2289534.1"/>
    <property type="molecule type" value="Genomic_DNA"/>
</dbReference>
<comment type="caution">
    <text evidence="4">The sequence shown here is derived from an EMBL/GenBank/DDBJ whole genome shotgun (WGS) entry which is preliminary data.</text>
</comment>
<reference evidence="4 5" key="1">
    <citation type="submission" date="2024-10" db="EMBL/GenBank/DDBJ databases">
        <title>The Natural Products Discovery Center: Release of the First 8490 Sequenced Strains for Exploring Actinobacteria Biosynthetic Diversity.</title>
        <authorList>
            <person name="Kalkreuter E."/>
            <person name="Kautsar S.A."/>
            <person name="Yang D."/>
            <person name="Bader C.D."/>
            <person name="Teijaro C.N."/>
            <person name="Fluegel L."/>
            <person name="Davis C.M."/>
            <person name="Simpson J.R."/>
            <person name="Lauterbach L."/>
            <person name="Steele A.D."/>
            <person name="Gui C."/>
            <person name="Meng S."/>
            <person name="Li G."/>
            <person name="Viehrig K."/>
            <person name="Ye F."/>
            <person name="Su P."/>
            <person name="Kiefer A.F."/>
            <person name="Nichols A."/>
            <person name="Cepeda A.J."/>
            <person name="Yan W."/>
            <person name="Fan B."/>
            <person name="Jiang Y."/>
            <person name="Adhikari A."/>
            <person name="Zheng C.-J."/>
            <person name="Schuster L."/>
            <person name="Cowan T.M."/>
            <person name="Smanski M.J."/>
            <person name="Chevrette M.G."/>
            <person name="De Carvalho L.P.S."/>
            <person name="Shen B."/>
        </authorList>
    </citation>
    <scope>NUCLEOTIDE SEQUENCE [LARGE SCALE GENOMIC DNA]</scope>
    <source>
        <strain evidence="4 5">NPDC087689</strain>
    </source>
</reference>
<dbReference type="Pfam" id="PF26345">
    <property type="entry name" value="ScoMcrA_N"/>
    <property type="match status" value="1"/>
</dbReference>
<evidence type="ECO:0000313" key="4">
    <source>
        <dbReference type="EMBL" id="MFJ2289534.1"/>
    </source>
</evidence>
<feature type="domain" description="ScoMcrA-like N-terminal head" evidence="3">
    <location>
        <begin position="17"/>
        <end position="78"/>
    </location>
</feature>
<evidence type="ECO:0000259" key="3">
    <source>
        <dbReference type="Pfam" id="PF26345"/>
    </source>
</evidence>